<dbReference type="GO" id="GO:0047632">
    <property type="term" value="F:agmatine deiminase activity"/>
    <property type="evidence" value="ECO:0007669"/>
    <property type="project" value="TreeGrafter"/>
</dbReference>
<dbReference type="PANTHER" id="PTHR31377">
    <property type="entry name" value="AGMATINE DEIMINASE-RELATED"/>
    <property type="match status" value="1"/>
</dbReference>
<name>A0A5M8FPN3_9GAMM</name>
<dbReference type="RefSeq" id="WP_150092218.1">
    <property type="nucleotide sequence ID" value="NZ_VWXX01000008.1"/>
</dbReference>
<protein>
    <submittedName>
        <fullName evidence="2">Agmatine deiminase family protein</fullName>
    </submittedName>
</protein>
<dbReference type="PANTHER" id="PTHR31377:SF0">
    <property type="entry name" value="AGMATINE DEIMINASE-RELATED"/>
    <property type="match status" value="1"/>
</dbReference>
<dbReference type="EMBL" id="VWXX01000008">
    <property type="protein sequence ID" value="KAA6185646.1"/>
    <property type="molecule type" value="Genomic_DNA"/>
</dbReference>
<evidence type="ECO:0000313" key="3">
    <source>
        <dbReference type="Proteomes" id="UP000322981"/>
    </source>
</evidence>
<dbReference type="SUPFAM" id="SSF55909">
    <property type="entry name" value="Pentein"/>
    <property type="match status" value="1"/>
</dbReference>
<dbReference type="OrthoDB" id="9808013at2"/>
<sequence length="357" mass="38190">MARLPAEWEPQSGVLLTWPHAGTDWAPCLDAVEALYQRLAALIAQQEPVLIVCHDAAHRRHVAARLDQAGVAATARHLALAPSNDTWARDHGPITVIGDDTGPTLLDFRFNGWGGKFTADLDDRISGRLHAAGWFGDAAFAASPLVLEGGAIDSDGRGTVLAVRRTLVDPARNPGWSEAQIEAELHARLGAERVLWLDHGQLSGDDTDGHVDTLVRFCDPGTLCFVQSPGAQDPDHAELTAMAQELAALRQPDGAPYRLVPLPKPGPLQDSDGEPLPGTYANFLIINGAVLVPVYDDPADDLALARLAPLFPGRRIIPLDCRTLIRQGGSLHCITMQLPAALPLVEPARTMPPAPGH</sequence>
<dbReference type="GO" id="GO:0004668">
    <property type="term" value="F:protein-arginine deiminase activity"/>
    <property type="evidence" value="ECO:0007669"/>
    <property type="project" value="InterPro"/>
</dbReference>
<dbReference type="InterPro" id="IPR007466">
    <property type="entry name" value="Peptidyl-Arg-deiminase_porph"/>
</dbReference>
<comment type="caution">
    <text evidence="2">The sequence shown here is derived from an EMBL/GenBank/DDBJ whole genome shotgun (WGS) entry which is preliminary data.</text>
</comment>
<gene>
    <name evidence="2" type="ORF">F2Q65_08095</name>
</gene>
<dbReference type="AlphaFoldDB" id="A0A5M8FPN3"/>
<organism evidence="2 3">
    <name type="scientific">Thiohalocapsa marina</name>
    <dbReference type="NCBI Taxonomy" id="424902"/>
    <lineage>
        <taxon>Bacteria</taxon>
        <taxon>Pseudomonadati</taxon>
        <taxon>Pseudomonadota</taxon>
        <taxon>Gammaproteobacteria</taxon>
        <taxon>Chromatiales</taxon>
        <taxon>Chromatiaceae</taxon>
        <taxon>Thiohalocapsa</taxon>
    </lineage>
</organism>
<dbReference type="Proteomes" id="UP000322981">
    <property type="component" value="Unassembled WGS sequence"/>
</dbReference>
<evidence type="ECO:0000256" key="1">
    <source>
        <dbReference type="ARBA" id="ARBA00022801"/>
    </source>
</evidence>
<keyword evidence="1" id="KW-0378">Hydrolase</keyword>
<accession>A0A5M8FPN3</accession>
<dbReference type="Pfam" id="PF04371">
    <property type="entry name" value="PAD_porph"/>
    <property type="match status" value="1"/>
</dbReference>
<dbReference type="GO" id="GO:0009446">
    <property type="term" value="P:putrescine biosynthetic process"/>
    <property type="evidence" value="ECO:0007669"/>
    <property type="project" value="InterPro"/>
</dbReference>
<proteinExistence type="predicted"/>
<reference evidence="2 3" key="1">
    <citation type="submission" date="2019-09" db="EMBL/GenBank/DDBJ databases">
        <title>Whole-genome sequence of the purple sulfur bacterium Thiohalocapsa marina DSM 19078.</title>
        <authorList>
            <person name="Kyndt J.A."/>
            <person name="Meyer T.E."/>
        </authorList>
    </citation>
    <scope>NUCLEOTIDE SEQUENCE [LARGE SCALE GENOMIC DNA]</scope>
    <source>
        <strain evidence="2 3">DSM 19078</strain>
    </source>
</reference>
<keyword evidence="3" id="KW-1185">Reference proteome</keyword>
<dbReference type="Gene3D" id="3.75.10.10">
    <property type="entry name" value="L-arginine/glycine Amidinotransferase, Chain A"/>
    <property type="match status" value="1"/>
</dbReference>
<evidence type="ECO:0000313" key="2">
    <source>
        <dbReference type="EMBL" id="KAA6185646.1"/>
    </source>
</evidence>